<evidence type="ECO:0000313" key="3">
    <source>
        <dbReference type="Proteomes" id="UP000010798"/>
    </source>
</evidence>
<dbReference type="AlphaFoldDB" id="L0DBG7"/>
<feature type="chain" id="PRO_5003940690" evidence="1">
    <location>
        <begin position="18"/>
        <end position="379"/>
    </location>
</feature>
<keyword evidence="3" id="KW-1185">Reference proteome</keyword>
<gene>
    <name evidence="2" type="ordered locus">Sinac_1612</name>
</gene>
<dbReference type="Proteomes" id="UP000010798">
    <property type="component" value="Chromosome"/>
</dbReference>
<organism evidence="2 3">
    <name type="scientific">Singulisphaera acidiphila (strain ATCC BAA-1392 / DSM 18658 / VKM B-2454 / MOB10)</name>
    <dbReference type="NCBI Taxonomy" id="886293"/>
    <lineage>
        <taxon>Bacteria</taxon>
        <taxon>Pseudomonadati</taxon>
        <taxon>Planctomycetota</taxon>
        <taxon>Planctomycetia</taxon>
        <taxon>Isosphaerales</taxon>
        <taxon>Isosphaeraceae</taxon>
        <taxon>Singulisphaera</taxon>
    </lineage>
</organism>
<evidence type="ECO:0000256" key="1">
    <source>
        <dbReference type="SAM" id="SignalP"/>
    </source>
</evidence>
<reference evidence="2 3" key="1">
    <citation type="submission" date="2012-02" db="EMBL/GenBank/DDBJ databases">
        <title>Complete sequence of chromosome of Singulisphaera acidiphila DSM 18658.</title>
        <authorList>
            <consortium name="US DOE Joint Genome Institute (JGI-PGF)"/>
            <person name="Lucas S."/>
            <person name="Copeland A."/>
            <person name="Lapidus A."/>
            <person name="Glavina del Rio T."/>
            <person name="Dalin E."/>
            <person name="Tice H."/>
            <person name="Bruce D."/>
            <person name="Goodwin L."/>
            <person name="Pitluck S."/>
            <person name="Peters L."/>
            <person name="Ovchinnikova G."/>
            <person name="Chertkov O."/>
            <person name="Kyrpides N."/>
            <person name="Mavromatis K."/>
            <person name="Ivanova N."/>
            <person name="Brettin T."/>
            <person name="Detter J.C."/>
            <person name="Han C."/>
            <person name="Larimer F."/>
            <person name="Land M."/>
            <person name="Hauser L."/>
            <person name="Markowitz V."/>
            <person name="Cheng J.-F."/>
            <person name="Hugenholtz P."/>
            <person name="Woyke T."/>
            <person name="Wu D."/>
            <person name="Tindall B."/>
            <person name="Pomrenke H."/>
            <person name="Brambilla E."/>
            <person name="Klenk H.-P."/>
            <person name="Eisen J.A."/>
        </authorList>
    </citation>
    <scope>NUCLEOTIDE SEQUENCE [LARGE SCALE GENOMIC DNA]</scope>
    <source>
        <strain evidence="3">ATCC BAA-1392 / DSM 18658 / VKM B-2454 / MOB10</strain>
    </source>
</reference>
<feature type="signal peptide" evidence="1">
    <location>
        <begin position="1"/>
        <end position="17"/>
    </location>
</feature>
<name>L0DBG7_SINAD</name>
<keyword evidence="1" id="KW-0732">Signal</keyword>
<proteinExistence type="predicted"/>
<dbReference type="EMBL" id="CP003364">
    <property type="protein sequence ID" value="AGA25991.1"/>
    <property type="molecule type" value="Genomic_DNA"/>
</dbReference>
<sequence length="379" mass="41385">MQRLIILLLAWPTLTFAATPVAKIRGEKSVTVLKGTTFAIDAGDSRSDEDLQWEVSPSIPMEVVTPVGGLNRSILIVKGDLPALKYKFTVTAKGKPDNVAPPGTNPPLLRRFSALLLGQNPDEGSLYQLKTSKDSIEVTIAVNPGATPVMELASPGANPLAMIRGPENVAPGSDLVLDAGESRFDHEQDLIWVVKPTIKFELMTPGGGPKGSMLLVRKIPAGTYEFTLMAQGKSTNAGKLSADAAHHVVSVATPPRLPITITSPREAPDITGRLIVSVIVEPGRRYLQNKVNLWGNNVRRSEELFNFTYYTYDAMSPELTRLNFRQYIDGNRYAEGKWLPKLERAMLIIQDASGKVILTERAPENEAGVIAKIVEIRLR</sequence>
<accession>L0DBG7</accession>
<dbReference type="RefSeq" id="WP_015245161.1">
    <property type="nucleotide sequence ID" value="NC_019892.1"/>
</dbReference>
<protein>
    <submittedName>
        <fullName evidence="2">Uncharacterized protein</fullName>
    </submittedName>
</protein>
<dbReference type="HOGENOM" id="CLU_729361_0_0_0"/>
<evidence type="ECO:0000313" key="2">
    <source>
        <dbReference type="EMBL" id="AGA25991.1"/>
    </source>
</evidence>
<dbReference type="KEGG" id="saci:Sinac_1612"/>